<dbReference type="Proteomes" id="UP000092321">
    <property type="component" value="Unassembled WGS sequence"/>
</dbReference>
<evidence type="ECO:0000256" key="1">
    <source>
        <dbReference type="ARBA" id="ARBA00009841"/>
    </source>
</evidence>
<sequence>KKQKEVKQRARKTLKLPSKKVFFSVCIGTSIIANCKNLEQITYICYQVAKTCTMYNVSEIVILNDAVTNREEEEGNKKDDSKFSKTAIISTLLQYFITPQYLVKSIFKKKHLSLLKHCEKLPKLPTLPFNKLISGGDSDVKKDTNLYKEGISVTMEHPNPAKKQTQKYDQTKYIQIGESKLLEL</sequence>
<reference evidence="3" key="1">
    <citation type="journal article" date="2016" name="Proc. Natl. Acad. Sci. U.S.A.">
        <title>Comparative genomics of biotechnologically important yeasts.</title>
        <authorList>
            <person name="Riley R."/>
            <person name="Haridas S."/>
            <person name="Wolfe K.H."/>
            <person name="Lopes M.R."/>
            <person name="Hittinger C.T."/>
            <person name="Goeker M."/>
            <person name="Salamov A.A."/>
            <person name="Wisecaver J.H."/>
            <person name="Long T.M."/>
            <person name="Calvey C.H."/>
            <person name="Aerts A.L."/>
            <person name="Barry K.W."/>
            <person name="Choi C."/>
            <person name="Clum A."/>
            <person name="Coughlan A.Y."/>
            <person name="Deshpande S."/>
            <person name="Douglass A.P."/>
            <person name="Hanson S.J."/>
            <person name="Klenk H.-P."/>
            <person name="LaButti K.M."/>
            <person name="Lapidus A."/>
            <person name="Lindquist E.A."/>
            <person name="Lipzen A.M."/>
            <person name="Meier-Kolthoff J.P."/>
            <person name="Ohm R.A."/>
            <person name="Otillar R.P."/>
            <person name="Pangilinan J.L."/>
            <person name="Peng Y."/>
            <person name="Rokas A."/>
            <person name="Rosa C.A."/>
            <person name="Scheuner C."/>
            <person name="Sibirny A.A."/>
            <person name="Slot J.C."/>
            <person name="Stielow J.B."/>
            <person name="Sun H."/>
            <person name="Kurtzman C.P."/>
            <person name="Blackwell M."/>
            <person name="Grigoriev I.V."/>
            <person name="Jeffries T.W."/>
        </authorList>
    </citation>
    <scope>NUCLEOTIDE SEQUENCE [LARGE SCALE GENOMIC DNA]</scope>
    <source>
        <strain evidence="3">NRRL Y-1626</strain>
    </source>
</reference>
<comment type="caution">
    <text evidence="2">The sequence shown here is derived from an EMBL/GenBank/DDBJ whole genome shotgun (WGS) entry which is preliminary data.</text>
</comment>
<dbReference type="PANTHER" id="PTHR12150:SF13">
    <property type="entry name" value="METHYLTRANSFERASE C9ORF114-RELATED"/>
    <property type="match status" value="1"/>
</dbReference>
<name>A0A1B7T8P0_9ASCO</name>
<feature type="non-terminal residue" evidence="2">
    <location>
        <position position="1"/>
    </location>
</feature>
<feature type="non-terminal residue" evidence="2">
    <location>
        <position position="184"/>
    </location>
</feature>
<dbReference type="EMBL" id="LXPE01000244">
    <property type="protein sequence ID" value="OBA25095.1"/>
    <property type="molecule type" value="Genomic_DNA"/>
</dbReference>
<dbReference type="AlphaFoldDB" id="A0A1B7T8P0"/>
<keyword evidence="3" id="KW-1185">Reference proteome</keyword>
<proteinExistence type="inferred from homology"/>
<gene>
    <name evidence="2" type="ORF">HANVADRAFT_12222</name>
</gene>
<dbReference type="InterPro" id="IPR029028">
    <property type="entry name" value="Alpha/beta_knot_MTases"/>
</dbReference>
<dbReference type="InterPro" id="IPR029026">
    <property type="entry name" value="tRNA_m1G_MTases_N"/>
</dbReference>
<dbReference type="Gene3D" id="3.40.1280.10">
    <property type="match status" value="1"/>
</dbReference>
<organism evidence="2 3">
    <name type="scientific">Hanseniaspora valbyensis NRRL Y-1626</name>
    <dbReference type="NCBI Taxonomy" id="766949"/>
    <lineage>
        <taxon>Eukaryota</taxon>
        <taxon>Fungi</taxon>
        <taxon>Dikarya</taxon>
        <taxon>Ascomycota</taxon>
        <taxon>Saccharomycotina</taxon>
        <taxon>Saccharomycetes</taxon>
        <taxon>Saccharomycodales</taxon>
        <taxon>Saccharomycodaceae</taxon>
        <taxon>Hanseniaspora</taxon>
    </lineage>
</organism>
<dbReference type="SUPFAM" id="SSF75217">
    <property type="entry name" value="alpha/beta knot"/>
    <property type="match status" value="1"/>
</dbReference>
<protein>
    <submittedName>
        <fullName evidence="2">DUF171-domain-containing protein</fullName>
    </submittedName>
</protein>
<dbReference type="Pfam" id="PF02598">
    <property type="entry name" value="Methyltrn_RNA_3"/>
    <property type="match status" value="1"/>
</dbReference>
<dbReference type="CDD" id="cd18086">
    <property type="entry name" value="HsC9orf114-like"/>
    <property type="match status" value="1"/>
</dbReference>
<evidence type="ECO:0000313" key="3">
    <source>
        <dbReference type="Proteomes" id="UP000092321"/>
    </source>
</evidence>
<dbReference type="GO" id="GO:0032259">
    <property type="term" value="P:methylation"/>
    <property type="evidence" value="ECO:0007669"/>
    <property type="project" value="UniProtKB-ARBA"/>
</dbReference>
<dbReference type="InterPro" id="IPR003750">
    <property type="entry name" value="Put_MeTrfase-C9orf114-like"/>
</dbReference>
<dbReference type="OrthoDB" id="3972831at2759"/>
<dbReference type="PANTHER" id="PTHR12150">
    <property type="entry name" value="CLASS IV SAM-BINDING METHYLTRANSFERASE-RELATED"/>
    <property type="match status" value="1"/>
</dbReference>
<accession>A0A1B7T8P0</accession>
<evidence type="ECO:0000313" key="2">
    <source>
        <dbReference type="EMBL" id="OBA25095.1"/>
    </source>
</evidence>
<comment type="similarity">
    <text evidence="1">Belongs to the class IV-like SAM-binding methyltransferase superfamily.</text>
</comment>